<reference evidence="8" key="1">
    <citation type="submission" date="2023-06" db="EMBL/GenBank/DDBJ databases">
        <title>Survivors Of The Sea: Transcriptome response of Skeletonema marinoi to long-term dormancy.</title>
        <authorList>
            <person name="Pinder M.I.M."/>
            <person name="Kourtchenko O."/>
            <person name="Robertson E.K."/>
            <person name="Larsson T."/>
            <person name="Maumus F."/>
            <person name="Osuna-Cruz C.M."/>
            <person name="Vancaester E."/>
            <person name="Stenow R."/>
            <person name="Vandepoele K."/>
            <person name="Ploug H."/>
            <person name="Bruchert V."/>
            <person name="Godhe A."/>
            <person name="Topel M."/>
        </authorList>
    </citation>
    <scope>NUCLEOTIDE SEQUENCE</scope>
    <source>
        <strain evidence="8">R05AC</strain>
    </source>
</reference>
<dbReference type="Proteomes" id="UP001224775">
    <property type="component" value="Unassembled WGS sequence"/>
</dbReference>
<comment type="similarity">
    <text evidence="2">Belongs to the UDP-galactopyranose/dTDP-fucopyranose mutase family.</text>
</comment>
<dbReference type="PANTHER" id="PTHR21197">
    <property type="entry name" value="UDP-GALACTOPYRANOSE MUTASE"/>
    <property type="match status" value="1"/>
</dbReference>
<name>A0AAD8Y5N2_9STRA</name>
<dbReference type="AlphaFoldDB" id="A0AAD8Y5N2"/>
<evidence type="ECO:0000256" key="4">
    <source>
        <dbReference type="ARBA" id="ARBA00022827"/>
    </source>
</evidence>
<organism evidence="8 9">
    <name type="scientific">Skeletonema marinoi</name>
    <dbReference type="NCBI Taxonomy" id="267567"/>
    <lineage>
        <taxon>Eukaryota</taxon>
        <taxon>Sar</taxon>
        <taxon>Stramenopiles</taxon>
        <taxon>Ochrophyta</taxon>
        <taxon>Bacillariophyta</taxon>
        <taxon>Coscinodiscophyceae</taxon>
        <taxon>Thalassiosirophycidae</taxon>
        <taxon>Thalassiosirales</taxon>
        <taxon>Skeletonemataceae</taxon>
        <taxon>Skeletonema</taxon>
        <taxon>Skeletonema marinoi-dohrnii complex</taxon>
    </lineage>
</organism>
<dbReference type="InterPro" id="IPR015899">
    <property type="entry name" value="UDP-GalPyranose_mutase_C"/>
</dbReference>
<evidence type="ECO:0000256" key="5">
    <source>
        <dbReference type="ARBA" id="ARBA00023235"/>
    </source>
</evidence>
<dbReference type="PANTHER" id="PTHR21197:SF0">
    <property type="entry name" value="UDP-GALACTOPYRANOSE MUTASE"/>
    <property type="match status" value="1"/>
</dbReference>
<comment type="caution">
    <text evidence="8">The sequence shown here is derived from an EMBL/GenBank/DDBJ whole genome shotgun (WGS) entry which is preliminary data.</text>
</comment>
<proteinExistence type="inferred from homology"/>
<evidence type="ECO:0000256" key="3">
    <source>
        <dbReference type="ARBA" id="ARBA00022630"/>
    </source>
</evidence>
<sequence>MHSIRNPFRRNRDSAINNRRLRGPILLLVIGTCLLAYFSPPSDSTEPLLAVSKSKSKHPPAQVQLPIIKGVTVTEMDDTKPKEAANTTTTTTADKEDPFSKEYDNCIVGAGLSGSVIAENYATKLGQTSLIIEKRNHIGGNCYDYTDTETGIRVSLFGAHLFHTRHERVWEYVQRFSEWVPYEHQVLGIVNGKHVPIPVTIDTVNTLFDEKIASTEEMDEWLKKEQVTFYDEDGEEREAENSEEVALMRVGQRLYDLMFKPYTFKQWAKYPAELGPEVLSRIPVRNNHDGRYFSDPHQALPKDGYTAIFDKMLSSPKITVVTNTDYFEVRDKLKCKRLYYTGPVDSYFADLGWAKLEYRSLSFERVVKDNTPGYFQQASVVNHPQATDVDGKEVDFTRIVEYKHLLNQTSDKTIYFIERSKDGGEPYYPVPNDENKNLYKRYQEMAEKEEGVTFVGRLANYKYFNMDDAILNALELFDKDTKDIKTATG</sequence>
<dbReference type="EC" id="5.4.99.9" evidence="8"/>
<evidence type="ECO:0000313" key="8">
    <source>
        <dbReference type="EMBL" id="KAK1740169.1"/>
    </source>
</evidence>
<keyword evidence="4" id="KW-0274">FAD</keyword>
<feature type="region of interest" description="Disordered" evidence="6">
    <location>
        <begin position="76"/>
        <end position="96"/>
    </location>
</feature>
<evidence type="ECO:0000313" key="9">
    <source>
        <dbReference type="Proteomes" id="UP001224775"/>
    </source>
</evidence>
<comment type="cofactor">
    <cofactor evidence="1">
        <name>FAD</name>
        <dbReference type="ChEBI" id="CHEBI:57692"/>
    </cofactor>
</comment>
<keyword evidence="9" id="KW-1185">Reference proteome</keyword>
<dbReference type="GO" id="GO:0008767">
    <property type="term" value="F:UDP-galactopyranose mutase activity"/>
    <property type="evidence" value="ECO:0007669"/>
    <property type="project" value="UniProtKB-EC"/>
</dbReference>
<dbReference type="Pfam" id="PF03275">
    <property type="entry name" value="GLF"/>
    <property type="match status" value="1"/>
</dbReference>
<dbReference type="GO" id="GO:0050660">
    <property type="term" value="F:flavin adenine dinucleotide binding"/>
    <property type="evidence" value="ECO:0007669"/>
    <property type="project" value="TreeGrafter"/>
</dbReference>
<accession>A0AAD8Y5N2</accession>
<protein>
    <submittedName>
        <fullName evidence="8">UDP-galactopyranose mutase</fullName>
        <ecNumber evidence="8">5.4.99.9</ecNumber>
    </submittedName>
</protein>
<keyword evidence="3" id="KW-0285">Flavoprotein</keyword>
<feature type="domain" description="UDP-galactopyranose mutase C-terminal" evidence="7">
    <location>
        <begin position="258"/>
        <end position="463"/>
    </location>
</feature>
<gene>
    <name evidence="8" type="ORF">QTG54_009119</name>
</gene>
<dbReference type="EMBL" id="JATAAI010000016">
    <property type="protein sequence ID" value="KAK1740169.1"/>
    <property type="molecule type" value="Genomic_DNA"/>
</dbReference>
<evidence type="ECO:0000256" key="6">
    <source>
        <dbReference type="SAM" id="MobiDB-lite"/>
    </source>
</evidence>
<dbReference type="Pfam" id="PF13450">
    <property type="entry name" value="NAD_binding_8"/>
    <property type="match status" value="1"/>
</dbReference>
<dbReference type="NCBIfam" id="TIGR00031">
    <property type="entry name" value="UDP-GALP_mutase"/>
    <property type="match status" value="1"/>
</dbReference>
<dbReference type="SUPFAM" id="SSF51971">
    <property type="entry name" value="Nucleotide-binding domain"/>
    <property type="match status" value="1"/>
</dbReference>
<evidence type="ECO:0000256" key="1">
    <source>
        <dbReference type="ARBA" id="ARBA00001974"/>
    </source>
</evidence>
<dbReference type="InterPro" id="IPR004379">
    <property type="entry name" value="UDP-GALP_mutase"/>
</dbReference>
<keyword evidence="5 8" id="KW-0413">Isomerase</keyword>
<evidence type="ECO:0000256" key="2">
    <source>
        <dbReference type="ARBA" id="ARBA00009321"/>
    </source>
</evidence>
<evidence type="ECO:0000259" key="7">
    <source>
        <dbReference type="Pfam" id="PF03275"/>
    </source>
</evidence>
<dbReference type="SUPFAM" id="SSF54373">
    <property type="entry name" value="FAD-linked reductases, C-terminal domain"/>
    <property type="match status" value="1"/>
</dbReference>
<dbReference type="Gene3D" id="3.40.50.720">
    <property type="entry name" value="NAD(P)-binding Rossmann-like Domain"/>
    <property type="match status" value="3"/>
</dbReference>